<feature type="compositionally biased region" description="Basic and acidic residues" evidence="1">
    <location>
        <begin position="76"/>
        <end position="92"/>
    </location>
</feature>
<sequence>MPKKTVKTKNSEKQFEIPTPPVKSTKRKTRRAESQDITENKTMGNEAWVDQKEDKGNKDRVESPQETEGGTEEITAEEKETGENREYENEKARKISLAKEQIDRYGETHEKEYLEQALTELTGSENAEKTISHMIWTQIKSKKMGEEFGENYDKWLQVPEIVDDLLDNPEDYYTTSETKSTTMGFCTGLVMQKLINGNVGSNPDKEEFIKAKELMKAYVIVVSSDRDLTSEEKKLKQEIVKNMNRRMGVNEDTPMMSNDTSFTRAVLMKEMDLMDYETQSVKTGSFKEEHRGDNSTISSALHKLFEILEKGKSYLLTDPGHNMMVTPDQVGGYTVFDPNLGIIRVQDKGKWREALVSFVGDDPNFEIGAVIKDKKEKEKWDETKEKLKSTQEAFRADSQEFERVARPRTRLKGRKKNRGIKFDELG</sequence>
<feature type="region of interest" description="Disordered" evidence="1">
    <location>
        <begin position="1"/>
        <end position="92"/>
    </location>
</feature>
<gene>
    <name evidence="2" type="ORF">BECKUNK1418G_GA0071005_10384</name>
    <name evidence="3" type="ORF">BECKUNK1418H_GA0071006_10444</name>
</gene>
<evidence type="ECO:0000313" key="2">
    <source>
        <dbReference type="EMBL" id="VFK63831.1"/>
    </source>
</evidence>
<evidence type="ECO:0000256" key="1">
    <source>
        <dbReference type="SAM" id="MobiDB-lite"/>
    </source>
</evidence>
<dbReference type="EMBL" id="CAADFZ010000038">
    <property type="protein sequence ID" value="VFK63831.1"/>
    <property type="molecule type" value="Genomic_DNA"/>
</dbReference>
<feature type="region of interest" description="Disordered" evidence="1">
    <location>
        <begin position="405"/>
        <end position="426"/>
    </location>
</feature>
<reference evidence="3" key="1">
    <citation type="submission" date="2019-02" db="EMBL/GenBank/DDBJ databases">
        <authorList>
            <person name="Gruber-Vodicka R. H."/>
            <person name="Seah K. B. B."/>
        </authorList>
    </citation>
    <scope>NUCLEOTIDE SEQUENCE</scope>
    <source>
        <strain evidence="3">BECK_BY19</strain>
        <strain evidence="2">BECK_BY8</strain>
    </source>
</reference>
<feature type="compositionally biased region" description="Basic and acidic residues" evidence="1">
    <location>
        <begin position="49"/>
        <end position="63"/>
    </location>
</feature>
<accession>A0A451AY20</accession>
<dbReference type="AlphaFoldDB" id="A0A451AY20"/>
<dbReference type="EMBL" id="CAADGD010000044">
    <property type="protein sequence ID" value="VFK70943.1"/>
    <property type="molecule type" value="Genomic_DNA"/>
</dbReference>
<proteinExistence type="predicted"/>
<name>A0A451AY20_9GAMM</name>
<protein>
    <submittedName>
        <fullName evidence="3">Uncharacterized protein</fullName>
    </submittedName>
</protein>
<organism evidence="3">
    <name type="scientific">Candidatus Kentrum sp. UNK</name>
    <dbReference type="NCBI Taxonomy" id="2126344"/>
    <lineage>
        <taxon>Bacteria</taxon>
        <taxon>Pseudomonadati</taxon>
        <taxon>Pseudomonadota</taxon>
        <taxon>Gammaproteobacteria</taxon>
        <taxon>Candidatus Kentrum</taxon>
    </lineage>
</organism>
<feature type="compositionally biased region" description="Basic residues" evidence="1">
    <location>
        <begin position="406"/>
        <end position="419"/>
    </location>
</feature>
<evidence type="ECO:0000313" key="3">
    <source>
        <dbReference type="EMBL" id="VFK70943.1"/>
    </source>
</evidence>